<dbReference type="Gene3D" id="1.10.1660.10">
    <property type="match status" value="1"/>
</dbReference>
<dbReference type="AlphaFoldDB" id="A0A1I2KQD9"/>
<protein>
    <submittedName>
        <fullName evidence="2">MerR family regulatory protein</fullName>
    </submittedName>
</protein>
<proteinExistence type="predicted"/>
<dbReference type="Proteomes" id="UP000199645">
    <property type="component" value="Unassembled WGS sequence"/>
</dbReference>
<dbReference type="GO" id="GO:0003677">
    <property type="term" value="F:DNA binding"/>
    <property type="evidence" value="ECO:0007669"/>
    <property type="project" value="InterPro"/>
</dbReference>
<feature type="domain" description="HTH merR-type" evidence="1">
    <location>
        <begin position="5"/>
        <end position="48"/>
    </location>
</feature>
<keyword evidence="3" id="KW-1185">Reference proteome</keyword>
<evidence type="ECO:0000259" key="1">
    <source>
        <dbReference type="PROSITE" id="PS50937"/>
    </source>
</evidence>
<evidence type="ECO:0000313" key="2">
    <source>
        <dbReference type="EMBL" id="SFF69214.1"/>
    </source>
</evidence>
<dbReference type="STRING" id="35752.SAMN05421541_11830"/>
<dbReference type="EMBL" id="FONV01000018">
    <property type="protein sequence ID" value="SFF69214.1"/>
    <property type="molecule type" value="Genomic_DNA"/>
</dbReference>
<dbReference type="SUPFAM" id="SSF46955">
    <property type="entry name" value="Putative DNA-binding domain"/>
    <property type="match status" value="1"/>
</dbReference>
<evidence type="ECO:0000313" key="3">
    <source>
        <dbReference type="Proteomes" id="UP000199645"/>
    </source>
</evidence>
<dbReference type="PROSITE" id="PS50937">
    <property type="entry name" value="HTH_MERR_2"/>
    <property type="match status" value="1"/>
</dbReference>
<reference evidence="2 3" key="1">
    <citation type="submission" date="2016-10" db="EMBL/GenBank/DDBJ databases">
        <authorList>
            <person name="de Groot N.N."/>
        </authorList>
    </citation>
    <scope>NUCLEOTIDE SEQUENCE [LARGE SCALE GENOMIC DNA]</scope>
    <source>
        <strain evidence="2 3">DSM 43019</strain>
    </source>
</reference>
<organism evidence="2 3">
    <name type="scientific">Actinoplanes philippinensis</name>
    <dbReference type="NCBI Taxonomy" id="35752"/>
    <lineage>
        <taxon>Bacteria</taxon>
        <taxon>Bacillati</taxon>
        <taxon>Actinomycetota</taxon>
        <taxon>Actinomycetes</taxon>
        <taxon>Micromonosporales</taxon>
        <taxon>Micromonosporaceae</taxon>
        <taxon>Actinoplanes</taxon>
    </lineage>
</organism>
<sequence>MAKDLIPIGRFSRMSRLSIKALRFYAEQGLIVPAWVDPSSGYRYYRRG</sequence>
<dbReference type="GO" id="GO:0006355">
    <property type="term" value="P:regulation of DNA-templated transcription"/>
    <property type="evidence" value="ECO:0007669"/>
    <property type="project" value="InterPro"/>
</dbReference>
<accession>A0A1I2KQD9</accession>
<dbReference type="InterPro" id="IPR009061">
    <property type="entry name" value="DNA-bd_dom_put_sf"/>
</dbReference>
<dbReference type="InterPro" id="IPR000551">
    <property type="entry name" value="MerR-type_HTH_dom"/>
</dbReference>
<dbReference type="Pfam" id="PF00376">
    <property type="entry name" value="MerR"/>
    <property type="match status" value="1"/>
</dbReference>
<gene>
    <name evidence="2" type="ORF">SAMN05421541_11830</name>
</gene>
<name>A0A1I2KQD9_9ACTN</name>